<reference evidence="3" key="1">
    <citation type="journal article" date="2019" name="Int. J. Syst. Evol. Microbiol.">
        <title>The Global Catalogue of Microorganisms (GCM) 10K type strain sequencing project: providing services to taxonomists for standard genome sequencing and annotation.</title>
        <authorList>
            <consortium name="The Broad Institute Genomics Platform"/>
            <consortium name="The Broad Institute Genome Sequencing Center for Infectious Disease"/>
            <person name="Wu L."/>
            <person name="Ma J."/>
        </authorList>
    </citation>
    <scope>NUCLEOTIDE SEQUENCE [LARGE SCALE GENOMIC DNA]</scope>
    <source>
        <strain evidence="3">JCM 19134</strain>
    </source>
</reference>
<name>A0AAV3U6Q5_9ALTE</name>
<evidence type="ECO:0000313" key="3">
    <source>
        <dbReference type="Proteomes" id="UP001409585"/>
    </source>
</evidence>
<dbReference type="PANTHER" id="PTHR47738:SF1">
    <property type="entry name" value="NITROGEN REGULATORY PROTEIN"/>
    <property type="match status" value="1"/>
</dbReference>
<dbReference type="SUPFAM" id="SSF55804">
    <property type="entry name" value="Phoshotransferase/anion transport protein"/>
    <property type="match status" value="1"/>
</dbReference>
<dbReference type="PROSITE" id="PS51094">
    <property type="entry name" value="PTS_EIIA_TYPE_2"/>
    <property type="match status" value="1"/>
</dbReference>
<dbReference type="PROSITE" id="PS00372">
    <property type="entry name" value="PTS_EIIA_TYPE_2_HIS"/>
    <property type="match status" value="1"/>
</dbReference>
<dbReference type="RefSeq" id="WP_345425970.1">
    <property type="nucleotide sequence ID" value="NZ_AP031496.1"/>
</dbReference>
<evidence type="ECO:0000259" key="1">
    <source>
        <dbReference type="PROSITE" id="PS51094"/>
    </source>
</evidence>
<protein>
    <submittedName>
        <fullName evidence="2">PTS IIA-like nitrogen regulatory protein PtsN</fullName>
    </submittedName>
</protein>
<dbReference type="EMBL" id="BAABLX010000029">
    <property type="protein sequence ID" value="GAA4952796.1"/>
    <property type="molecule type" value="Genomic_DNA"/>
</dbReference>
<feature type="domain" description="PTS EIIA type-2" evidence="1">
    <location>
        <begin position="7"/>
        <end position="151"/>
    </location>
</feature>
<proteinExistence type="predicted"/>
<dbReference type="InterPro" id="IPR016152">
    <property type="entry name" value="PTrfase/Anion_transptr"/>
</dbReference>
<accession>A0AAV3U6Q5</accession>
<organism evidence="2 3">
    <name type="scientific">Halioxenophilus aromaticivorans</name>
    <dbReference type="NCBI Taxonomy" id="1306992"/>
    <lineage>
        <taxon>Bacteria</taxon>
        <taxon>Pseudomonadati</taxon>
        <taxon>Pseudomonadota</taxon>
        <taxon>Gammaproteobacteria</taxon>
        <taxon>Alteromonadales</taxon>
        <taxon>Alteromonadaceae</taxon>
        <taxon>Halioxenophilus</taxon>
    </lineage>
</organism>
<dbReference type="AlphaFoldDB" id="A0AAV3U6Q5"/>
<comment type="caution">
    <text evidence="2">The sequence shown here is derived from an EMBL/GenBank/DDBJ whole genome shotgun (WGS) entry which is preliminary data.</text>
</comment>
<keyword evidence="3" id="KW-1185">Reference proteome</keyword>
<evidence type="ECO:0000313" key="2">
    <source>
        <dbReference type="EMBL" id="GAA4952796.1"/>
    </source>
</evidence>
<gene>
    <name evidence="2" type="primary">ptsN</name>
    <name evidence="2" type="ORF">GCM10025791_37060</name>
</gene>
<dbReference type="Gene3D" id="3.40.930.10">
    <property type="entry name" value="Mannitol-specific EII, Chain A"/>
    <property type="match status" value="1"/>
</dbReference>
<dbReference type="InterPro" id="IPR002178">
    <property type="entry name" value="PTS_EIIA_type-2_dom"/>
</dbReference>
<dbReference type="Pfam" id="PF00359">
    <property type="entry name" value="PTS_EIIA_2"/>
    <property type="match status" value="1"/>
</dbReference>
<dbReference type="GO" id="GO:0030295">
    <property type="term" value="F:protein kinase activator activity"/>
    <property type="evidence" value="ECO:0007669"/>
    <property type="project" value="TreeGrafter"/>
</dbReference>
<dbReference type="CDD" id="cd00211">
    <property type="entry name" value="PTS_IIA_fru"/>
    <property type="match status" value="1"/>
</dbReference>
<sequence length="152" mass="16605">MTTKLSSILAPSRVVCGLDGVSKKRALQTIANHIAEDLPVLDAEELFRRLMARERLGSTGIGQGIAIPHCRLENCSGTLGAFFKLSDKLDFDAIDDAPVDCIFALLVPEEADDSHLQTLAAIARTFSNPDLMQRIRQCDDSETLYQTLISAD</sequence>
<dbReference type="PANTHER" id="PTHR47738">
    <property type="entry name" value="PTS SYSTEM FRUCTOSE-LIKE EIIA COMPONENT-RELATED"/>
    <property type="match status" value="1"/>
</dbReference>
<dbReference type="Proteomes" id="UP001409585">
    <property type="component" value="Unassembled WGS sequence"/>
</dbReference>
<dbReference type="InterPro" id="IPR051541">
    <property type="entry name" value="PTS_SugarTrans_NitroReg"/>
</dbReference>